<keyword evidence="1" id="KW-0479">Metal-binding</keyword>
<dbReference type="InterPro" id="IPR029052">
    <property type="entry name" value="Metallo-depent_PP-like"/>
</dbReference>
<accession>A0AAE3VAU8</accession>
<proteinExistence type="predicted"/>
<dbReference type="Proteomes" id="UP001241537">
    <property type="component" value="Unassembled WGS sequence"/>
</dbReference>
<dbReference type="Pfam" id="PF00149">
    <property type="entry name" value="Metallophos"/>
    <property type="match status" value="1"/>
</dbReference>
<dbReference type="EMBL" id="JAUSTO010000009">
    <property type="protein sequence ID" value="MDQ0152939.1"/>
    <property type="molecule type" value="Genomic_DNA"/>
</dbReference>
<dbReference type="GO" id="GO:0016020">
    <property type="term" value="C:membrane"/>
    <property type="evidence" value="ECO:0007669"/>
    <property type="project" value="GOC"/>
</dbReference>
<keyword evidence="2" id="KW-0378">Hydrolase</keyword>
<sequence>MRIQEAAALGVLAGAGLTAACLKRSAWERSSLRVAEYTLHSNKLRGGERVFVFLSDLHDACFGADNAALIQKIEDLRPDAVLIGGDMMTVKKTAEIGLTLSLARRLAERWPLFYAEGNHESRLNRDRGRYGALYDELRAELSRYGVCFLRDESVHFGEDIEISGLFITENYYRRFHCDRMRGEYLSAHLGVASEGRYHILMAHSPQFFEAYAAWGADLTLAGHFHGGTIQLPGQIGLMTPQFQLFERRVTGLHRLGHSSMIVSPGLGTHSIRLRINNPPQIVAVHLKGAEKEWQRKFH</sequence>
<evidence type="ECO:0000313" key="5">
    <source>
        <dbReference type="Proteomes" id="UP001241537"/>
    </source>
</evidence>
<comment type="caution">
    <text evidence="4">The sequence shown here is derived from an EMBL/GenBank/DDBJ whole genome shotgun (WGS) entry which is preliminary data.</text>
</comment>
<reference evidence="4" key="1">
    <citation type="submission" date="2023-07" db="EMBL/GenBank/DDBJ databases">
        <title>Genomic Encyclopedia of Type Strains, Phase IV (KMG-IV): sequencing the most valuable type-strain genomes for metagenomic binning, comparative biology and taxonomic classification.</title>
        <authorList>
            <person name="Goeker M."/>
        </authorList>
    </citation>
    <scope>NUCLEOTIDE SEQUENCE</scope>
    <source>
        <strain evidence="4">DSM 19659</strain>
    </source>
</reference>
<evidence type="ECO:0000256" key="1">
    <source>
        <dbReference type="ARBA" id="ARBA00022723"/>
    </source>
</evidence>
<protein>
    <submittedName>
        <fullName evidence="4">MPP superfamily phosphohydrolase</fullName>
    </submittedName>
</protein>
<keyword evidence="5" id="KW-1185">Reference proteome</keyword>
<dbReference type="PROSITE" id="PS51257">
    <property type="entry name" value="PROKAR_LIPOPROTEIN"/>
    <property type="match status" value="1"/>
</dbReference>
<dbReference type="InterPro" id="IPR051158">
    <property type="entry name" value="Metallophosphoesterase_sf"/>
</dbReference>
<dbReference type="InterPro" id="IPR004843">
    <property type="entry name" value="Calcineurin-like_PHP"/>
</dbReference>
<evidence type="ECO:0000259" key="3">
    <source>
        <dbReference type="Pfam" id="PF00149"/>
    </source>
</evidence>
<dbReference type="AlphaFoldDB" id="A0AAE3VAU8"/>
<gene>
    <name evidence="4" type="ORF">J2S20_001640</name>
</gene>
<dbReference type="GO" id="GO:0008758">
    <property type="term" value="F:UDP-2,3-diacylglucosamine hydrolase activity"/>
    <property type="evidence" value="ECO:0007669"/>
    <property type="project" value="TreeGrafter"/>
</dbReference>
<dbReference type="RefSeq" id="WP_307254899.1">
    <property type="nucleotide sequence ID" value="NZ_JAUSTO010000009.1"/>
</dbReference>
<name>A0AAE3VAU8_9FIRM</name>
<dbReference type="SUPFAM" id="SSF56300">
    <property type="entry name" value="Metallo-dependent phosphatases"/>
    <property type="match status" value="1"/>
</dbReference>
<feature type="domain" description="Calcineurin-like phosphoesterase" evidence="3">
    <location>
        <begin position="51"/>
        <end position="225"/>
    </location>
</feature>
<dbReference type="GO" id="GO:0009245">
    <property type="term" value="P:lipid A biosynthetic process"/>
    <property type="evidence" value="ECO:0007669"/>
    <property type="project" value="TreeGrafter"/>
</dbReference>
<dbReference type="PANTHER" id="PTHR31302">
    <property type="entry name" value="TRANSMEMBRANE PROTEIN WITH METALLOPHOSPHOESTERASE DOMAIN-RELATED"/>
    <property type="match status" value="1"/>
</dbReference>
<organism evidence="4 5">
    <name type="scientific">Moryella indoligenes</name>
    <dbReference type="NCBI Taxonomy" id="371674"/>
    <lineage>
        <taxon>Bacteria</taxon>
        <taxon>Bacillati</taxon>
        <taxon>Bacillota</taxon>
        <taxon>Clostridia</taxon>
        <taxon>Lachnospirales</taxon>
        <taxon>Lachnospiraceae</taxon>
        <taxon>Moryella</taxon>
    </lineage>
</organism>
<dbReference type="Gene3D" id="3.60.21.10">
    <property type="match status" value="1"/>
</dbReference>
<evidence type="ECO:0000256" key="2">
    <source>
        <dbReference type="ARBA" id="ARBA00022801"/>
    </source>
</evidence>
<dbReference type="GO" id="GO:0046872">
    <property type="term" value="F:metal ion binding"/>
    <property type="evidence" value="ECO:0007669"/>
    <property type="project" value="UniProtKB-KW"/>
</dbReference>
<evidence type="ECO:0000313" key="4">
    <source>
        <dbReference type="EMBL" id="MDQ0152939.1"/>
    </source>
</evidence>
<dbReference type="PANTHER" id="PTHR31302:SF31">
    <property type="entry name" value="PHOSPHODIESTERASE YAEI"/>
    <property type="match status" value="1"/>
</dbReference>